<keyword evidence="19" id="KW-1185">Reference proteome</keyword>
<dbReference type="AlphaFoldDB" id="A0A5S6Q4Q6"/>
<evidence type="ECO:0000256" key="4">
    <source>
        <dbReference type="ARBA" id="ARBA00020031"/>
    </source>
</evidence>
<feature type="zinc finger region" description="C3H1-type" evidence="16">
    <location>
        <begin position="14"/>
        <end position="41"/>
    </location>
</feature>
<protein>
    <recommendedName>
        <fullName evidence="4">Pre-mRNA-splicing factor RBM22</fullName>
    </recommendedName>
    <alternativeName>
        <fullName evidence="14">RNA-binding motif protein 22</fullName>
    </alternativeName>
</protein>
<name>A0A5S6Q4Q6_TRIMR</name>
<feature type="domain" description="C3H1-type" evidence="18">
    <location>
        <begin position="14"/>
        <end position="41"/>
    </location>
</feature>
<evidence type="ECO:0000256" key="8">
    <source>
        <dbReference type="ARBA" id="ARBA00022728"/>
    </source>
</evidence>
<evidence type="ECO:0000313" key="20">
    <source>
        <dbReference type="WBParaSite" id="TMUE_0000002231.1"/>
    </source>
</evidence>
<evidence type="ECO:0000256" key="1">
    <source>
        <dbReference type="ARBA" id="ARBA00004123"/>
    </source>
</evidence>
<dbReference type="Gene3D" id="4.10.1000.10">
    <property type="entry name" value="Zinc finger, CCCH-type"/>
    <property type="match status" value="1"/>
</dbReference>
<accession>A0A5S6Q4Q6</accession>
<keyword evidence="8" id="KW-0747">Spliceosome</keyword>
<dbReference type="GO" id="GO:0071006">
    <property type="term" value="C:U2-type catalytic step 1 spliceosome"/>
    <property type="evidence" value="ECO:0007669"/>
    <property type="project" value="TreeGrafter"/>
</dbReference>
<keyword evidence="12" id="KW-0508">mRNA splicing</keyword>
<dbReference type="Pfam" id="PF25584">
    <property type="entry name" value="zf-CCCH_RBM22"/>
    <property type="match status" value="1"/>
</dbReference>
<dbReference type="InterPro" id="IPR012677">
    <property type="entry name" value="Nucleotide-bd_a/b_plait_sf"/>
</dbReference>
<dbReference type="FunFam" id="4.10.1000.10:FF:000006">
    <property type="entry name" value="Putative pre-mrna-splicing factor rbm22"/>
    <property type="match status" value="1"/>
</dbReference>
<dbReference type="PROSITE" id="PS50103">
    <property type="entry name" value="ZF_C3H1"/>
    <property type="match status" value="1"/>
</dbReference>
<reference evidence="20" key="1">
    <citation type="submission" date="2019-12" db="UniProtKB">
        <authorList>
            <consortium name="WormBaseParasite"/>
        </authorList>
    </citation>
    <scope>IDENTIFICATION</scope>
</reference>
<dbReference type="GO" id="GO:0017070">
    <property type="term" value="F:U6 snRNA binding"/>
    <property type="evidence" value="ECO:0007669"/>
    <property type="project" value="TreeGrafter"/>
</dbReference>
<evidence type="ECO:0000256" key="3">
    <source>
        <dbReference type="ARBA" id="ARBA00007781"/>
    </source>
</evidence>
<evidence type="ECO:0000256" key="7">
    <source>
        <dbReference type="ARBA" id="ARBA00022723"/>
    </source>
</evidence>
<evidence type="ECO:0000256" key="6">
    <source>
        <dbReference type="ARBA" id="ARBA00022664"/>
    </source>
</evidence>
<dbReference type="GO" id="GO:0071007">
    <property type="term" value="C:U2-type catalytic step 2 spliceosome"/>
    <property type="evidence" value="ECO:0007669"/>
    <property type="project" value="TreeGrafter"/>
</dbReference>
<dbReference type="SUPFAM" id="SSF54928">
    <property type="entry name" value="RNA-binding domain, RBD"/>
    <property type="match status" value="1"/>
</dbReference>
<dbReference type="GO" id="GO:0008380">
    <property type="term" value="P:RNA splicing"/>
    <property type="evidence" value="ECO:0007669"/>
    <property type="project" value="UniProtKB-KW"/>
</dbReference>
<dbReference type="Gene3D" id="3.30.70.330">
    <property type="match status" value="1"/>
</dbReference>
<dbReference type="PANTHER" id="PTHR14089:SF6">
    <property type="entry name" value="PRE-MRNA-SPLICING FACTOR RBM22"/>
    <property type="match status" value="1"/>
</dbReference>
<comment type="similarity">
    <text evidence="3">Belongs to the SLT11 family.</text>
</comment>
<evidence type="ECO:0000256" key="9">
    <source>
        <dbReference type="ARBA" id="ARBA00022771"/>
    </source>
</evidence>
<dbReference type="Pfam" id="PF00076">
    <property type="entry name" value="RRM_1"/>
    <property type="match status" value="1"/>
</dbReference>
<keyword evidence="6" id="KW-0507">mRNA processing</keyword>
<keyword evidence="7 16" id="KW-0479">Metal-binding</keyword>
<dbReference type="FunFam" id="3.30.70.330:FF:000476">
    <property type="entry name" value="Zinc finger CCCH domain-containing protein 4"/>
    <property type="match status" value="1"/>
</dbReference>
<dbReference type="InterPro" id="IPR036855">
    <property type="entry name" value="Znf_CCCH_sf"/>
</dbReference>
<dbReference type="InterPro" id="IPR039171">
    <property type="entry name" value="Cwc2/Slt11"/>
</dbReference>
<keyword evidence="13" id="KW-0539">Nucleus</keyword>
<dbReference type="Proteomes" id="UP000046395">
    <property type="component" value="Unassembled WGS sequence"/>
</dbReference>
<dbReference type="GO" id="GO:0036002">
    <property type="term" value="F:pre-mRNA binding"/>
    <property type="evidence" value="ECO:0007669"/>
    <property type="project" value="TreeGrafter"/>
</dbReference>
<keyword evidence="9 16" id="KW-0863">Zinc-finger</keyword>
<evidence type="ECO:0000256" key="15">
    <source>
        <dbReference type="PROSITE-ProRule" id="PRU00176"/>
    </source>
</evidence>
<dbReference type="InterPro" id="IPR000504">
    <property type="entry name" value="RRM_dom"/>
</dbReference>
<dbReference type="SMART" id="SM00356">
    <property type="entry name" value="ZnF_C3H1"/>
    <property type="match status" value="1"/>
</dbReference>
<evidence type="ECO:0000256" key="16">
    <source>
        <dbReference type="PROSITE-ProRule" id="PRU00723"/>
    </source>
</evidence>
<dbReference type="GO" id="GO:0000974">
    <property type="term" value="C:Prp19 complex"/>
    <property type="evidence" value="ECO:0007669"/>
    <property type="project" value="TreeGrafter"/>
</dbReference>
<evidence type="ECO:0000256" key="5">
    <source>
        <dbReference type="ARBA" id="ARBA00022490"/>
    </source>
</evidence>
<dbReference type="CDD" id="cd12224">
    <property type="entry name" value="RRM_RBM22"/>
    <property type="match status" value="1"/>
</dbReference>
<comment type="subcellular location">
    <subcellularLocation>
        <location evidence="2">Cytoplasm</location>
    </subcellularLocation>
    <subcellularLocation>
        <location evidence="1">Nucleus</location>
    </subcellularLocation>
</comment>
<evidence type="ECO:0000313" key="19">
    <source>
        <dbReference type="Proteomes" id="UP000046395"/>
    </source>
</evidence>
<dbReference type="GO" id="GO:0008270">
    <property type="term" value="F:zinc ion binding"/>
    <property type="evidence" value="ECO:0007669"/>
    <property type="project" value="UniProtKB-KW"/>
</dbReference>
<evidence type="ECO:0000256" key="2">
    <source>
        <dbReference type="ARBA" id="ARBA00004496"/>
    </source>
</evidence>
<dbReference type="SMART" id="SM00360">
    <property type="entry name" value="RRM"/>
    <property type="match status" value="1"/>
</dbReference>
<feature type="domain" description="RRM" evidence="17">
    <location>
        <begin position="87"/>
        <end position="162"/>
    </location>
</feature>
<dbReference type="WBParaSite" id="TMUE_0000002231.1">
    <property type="protein sequence ID" value="TMUE_0000002231.1"/>
    <property type="gene ID" value="WBGene00298083"/>
</dbReference>
<dbReference type="GO" id="GO:0006397">
    <property type="term" value="P:mRNA processing"/>
    <property type="evidence" value="ECO:0007669"/>
    <property type="project" value="UniProtKB-KW"/>
</dbReference>
<organism evidence="19 20">
    <name type="scientific">Trichuris muris</name>
    <name type="common">Mouse whipworm</name>
    <dbReference type="NCBI Taxonomy" id="70415"/>
    <lineage>
        <taxon>Eukaryota</taxon>
        <taxon>Metazoa</taxon>
        <taxon>Ecdysozoa</taxon>
        <taxon>Nematoda</taxon>
        <taxon>Enoplea</taxon>
        <taxon>Dorylaimia</taxon>
        <taxon>Trichinellida</taxon>
        <taxon>Trichuridae</taxon>
        <taxon>Trichuris</taxon>
    </lineage>
</organism>
<keyword evidence="10 16" id="KW-0862">Zinc</keyword>
<dbReference type="InterPro" id="IPR000571">
    <property type="entry name" value="Znf_CCCH"/>
</dbReference>
<dbReference type="InterPro" id="IPR057674">
    <property type="entry name" value="Znf-CCCH_RBM22"/>
</dbReference>
<dbReference type="PANTHER" id="PTHR14089">
    <property type="entry name" value="PRE-MRNA-SPLICING FACTOR RBM22"/>
    <property type="match status" value="1"/>
</dbReference>
<keyword evidence="11 15" id="KW-0694">RNA-binding</keyword>
<dbReference type="PROSITE" id="PS50102">
    <property type="entry name" value="RRM"/>
    <property type="match status" value="1"/>
</dbReference>
<evidence type="ECO:0000256" key="12">
    <source>
        <dbReference type="ARBA" id="ARBA00023187"/>
    </source>
</evidence>
<dbReference type="SUPFAM" id="SSF90229">
    <property type="entry name" value="CCCH zinc finger"/>
    <property type="match status" value="1"/>
</dbReference>
<dbReference type="STRING" id="70415.A0A5S6Q4Q6"/>
<sequence>MLMRLARSHPYYNRNRPHICSFWVKGECKRGEECPYRHEMPSDPDDPLSVQNIRDRYYGSKDPVADKLLNRAKAFPVLKPPEDRNITTVYIGNLGEEGEISEKDIRHHFYQYGEIRSVVMLPSKGCAFVQFTSREAAEVACDKTFGKLIVKGRRLTIRWGRPQGAVGSYQVEVGMPQYEPVPGLPATLPPVDFFGLQSASDISLPKRARLGEASTSSSMYTDPSQMARPSVYLPGVDGSLTQRIVPQSVRINPQAAARDQEMIDSHYRIHYPSQDPQHLGARDLCD</sequence>
<evidence type="ECO:0000256" key="13">
    <source>
        <dbReference type="ARBA" id="ARBA00023242"/>
    </source>
</evidence>
<evidence type="ECO:0000256" key="11">
    <source>
        <dbReference type="ARBA" id="ARBA00022884"/>
    </source>
</evidence>
<proteinExistence type="inferred from homology"/>
<evidence type="ECO:0000256" key="10">
    <source>
        <dbReference type="ARBA" id="ARBA00022833"/>
    </source>
</evidence>
<evidence type="ECO:0000256" key="14">
    <source>
        <dbReference type="ARBA" id="ARBA00030793"/>
    </source>
</evidence>
<evidence type="ECO:0000259" key="18">
    <source>
        <dbReference type="PROSITE" id="PS50103"/>
    </source>
</evidence>
<keyword evidence="5" id="KW-0963">Cytoplasm</keyword>
<evidence type="ECO:0000259" key="17">
    <source>
        <dbReference type="PROSITE" id="PS50102"/>
    </source>
</evidence>
<dbReference type="InterPro" id="IPR035979">
    <property type="entry name" value="RBD_domain_sf"/>
</dbReference>